<evidence type="ECO:0000256" key="3">
    <source>
        <dbReference type="ARBA" id="ARBA00022989"/>
    </source>
</evidence>
<dbReference type="Pfam" id="PF13520">
    <property type="entry name" value="AA_permease_2"/>
    <property type="match status" value="1"/>
</dbReference>
<comment type="subcellular location">
    <subcellularLocation>
        <location evidence="1">Membrane</location>
        <topology evidence="1">Multi-pass membrane protein</topology>
    </subcellularLocation>
</comment>
<feature type="transmembrane region" description="Helical" evidence="6">
    <location>
        <begin position="330"/>
        <end position="352"/>
    </location>
</feature>
<feature type="transmembrane region" description="Helical" evidence="6">
    <location>
        <begin position="112"/>
        <end position="142"/>
    </location>
</feature>
<evidence type="ECO:0000313" key="8">
    <source>
        <dbReference type="Proteomes" id="UP000265703"/>
    </source>
</evidence>
<dbReference type="EMBL" id="QKYT01000134">
    <property type="protein sequence ID" value="RIA92142.1"/>
    <property type="molecule type" value="Genomic_DNA"/>
</dbReference>
<dbReference type="GO" id="GO:0016020">
    <property type="term" value="C:membrane"/>
    <property type="evidence" value="ECO:0007669"/>
    <property type="project" value="UniProtKB-SubCell"/>
</dbReference>
<feature type="transmembrane region" description="Helical" evidence="6">
    <location>
        <begin position="168"/>
        <end position="188"/>
    </location>
</feature>
<protein>
    <submittedName>
        <fullName evidence="7">Amino acid/polyamine transporter I</fullName>
    </submittedName>
</protein>
<feature type="transmembrane region" description="Helical" evidence="6">
    <location>
        <begin position="477"/>
        <end position="502"/>
    </location>
</feature>
<feature type="transmembrane region" description="Helical" evidence="6">
    <location>
        <begin position="31"/>
        <end position="53"/>
    </location>
</feature>
<evidence type="ECO:0000256" key="2">
    <source>
        <dbReference type="ARBA" id="ARBA00022692"/>
    </source>
</evidence>
<organism evidence="7 8">
    <name type="scientific">Glomus cerebriforme</name>
    <dbReference type="NCBI Taxonomy" id="658196"/>
    <lineage>
        <taxon>Eukaryota</taxon>
        <taxon>Fungi</taxon>
        <taxon>Fungi incertae sedis</taxon>
        <taxon>Mucoromycota</taxon>
        <taxon>Glomeromycotina</taxon>
        <taxon>Glomeromycetes</taxon>
        <taxon>Glomerales</taxon>
        <taxon>Glomeraceae</taxon>
        <taxon>Glomus</taxon>
    </lineage>
</organism>
<keyword evidence="8" id="KW-1185">Reference proteome</keyword>
<dbReference type="Gene3D" id="1.20.1740.10">
    <property type="entry name" value="Amino acid/polyamine transporter I"/>
    <property type="match status" value="1"/>
</dbReference>
<dbReference type="InterPro" id="IPR002293">
    <property type="entry name" value="AA/rel_permease1"/>
</dbReference>
<feature type="transmembrane region" description="Helical" evidence="6">
    <location>
        <begin position="240"/>
        <end position="257"/>
    </location>
</feature>
<feature type="transmembrane region" description="Helical" evidence="6">
    <location>
        <begin position="278"/>
        <end position="300"/>
    </location>
</feature>
<evidence type="ECO:0000256" key="5">
    <source>
        <dbReference type="SAM" id="MobiDB-lite"/>
    </source>
</evidence>
<name>A0A397T2U7_9GLOM</name>
<dbReference type="STRING" id="658196.A0A397T2U7"/>
<evidence type="ECO:0000256" key="4">
    <source>
        <dbReference type="ARBA" id="ARBA00023136"/>
    </source>
</evidence>
<gene>
    <name evidence="7" type="ORF">C1645_874989</name>
</gene>
<feature type="transmembrane region" description="Helical" evidence="6">
    <location>
        <begin position="65"/>
        <end position="91"/>
    </location>
</feature>
<keyword evidence="4 6" id="KW-0472">Membrane</keyword>
<proteinExistence type="predicted"/>
<keyword evidence="3 6" id="KW-1133">Transmembrane helix</keyword>
<evidence type="ECO:0000313" key="7">
    <source>
        <dbReference type="EMBL" id="RIA92142.1"/>
    </source>
</evidence>
<evidence type="ECO:0000256" key="1">
    <source>
        <dbReference type="ARBA" id="ARBA00004141"/>
    </source>
</evidence>
<dbReference type="PANTHER" id="PTHR11785">
    <property type="entry name" value="AMINO ACID TRANSPORTER"/>
    <property type="match status" value="1"/>
</dbReference>
<accession>A0A397T2U7</accession>
<feature type="transmembrane region" description="Helical" evidence="6">
    <location>
        <begin position="419"/>
        <end position="435"/>
    </location>
</feature>
<evidence type="ECO:0000256" key="6">
    <source>
        <dbReference type="SAM" id="Phobius"/>
    </source>
</evidence>
<dbReference type="InterPro" id="IPR050598">
    <property type="entry name" value="AminoAcid_Transporter"/>
</dbReference>
<sequence length="577" mass="65452">MTEMTDDSYESHRPISAMSSNPSLKPKNESLLGVFYGIGMNVNNVIGSGIVTAPGIVWNSVKSPVIVLLLWLIGGIISMAGSLTYVELGIIHKISGGETKYLQTAYPNPKFLMSYLFSFMFVLLIRPGLLCAVLQAGAQYFWFTLKGYRFDNDIQQDTIGWNLPFSPFWFIKFLAIILLFIITLYHMISNRWANIINQGLAIIKIITYSIIALAGFYRLCQNSETSSTNWKKMLVGSTDITNYSSSILLIMFSYNGWNNLNYSLDEFRDPERKLILSNSISVGIVTAMYLLVNVAFISVVPGADILNNSKIDETIGAEFFSQLFGGNDTIARIFTALIVLSVMGTAAVDVWSGSRVIVAAAKSDFFPKYSYQLRTWHHYFNTPVNALFAQFVWCTFIILFIGGSFTISSFSLFATFSMYSYWIFYFATGIGLLLIRKRNNNNLKKMQFEKSDEELNKNKDNNNINGHELLSQLEKKFFTVPLPVAGIFILAGFFILIFSFVVHVDCPVGNPDCGEEVLKQKRVSKLSPLFISYGFLFVGLLFWYFFYYWWDAKKKQKEANIMRIPAENNEENSLDFN</sequence>
<feature type="transmembrane region" description="Helical" evidence="6">
    <location>
        <begin position="530"/>
        <end position="550"/>
    </location>
</feature>
<dbReference type="Proteomes" id="UP000265703">
    <property type="component" value="Unassembled WGS sequence"/>
</dbReference>
<comment type="caution">
    <text evidence="7">The sequence shown here is derived from an EMBL/GenBank/DDBJ whole genome shotgun (WGS) entry which is preliminary data.</text>
</comment>
<dbReference type="OrthoDB" id="10062876at2759"/>
<reference evidence="7 8" key="1">
    <citation type="submission" date="2018-06" db="EMBL/GenBank/DDBJ databases">
        <title>Comparative genomics reveals the genomic features of Rhizophagus irregularis, R. cerebriforme, R. diaphanum and Gigaspora rosea, and their symbiotic lifestyle signature.</title>
        <authorList>
            <person name="Morin E."/>
            <person name="San Clemente H."/>
            <person name="Chen E.C.H."/>
            <person name="De La Providencia I."/>
            <person name="Hainaut M."/>
            <person name="Kuo A."/>
            <person name="Kohler A."/>
            <person name="Murat C."/>
            <person name="Tang N."/>
            <person name="Roy S."/>
            <person name="Loubradou J."/>
            <person name="Henrissat B."/>
            <person name="Grigoriev I.V."/>
            <person name="Corradi N."/>
            <person name="Roux C."/>
            <person name="Martin F.M."/>
        </authorList>
    </citation>
    <scope>NUCLEOTIDE SEQUENCE [LARGE SCALE GENOMIC DNA]</scope>
    <source>
        <strain evidence="7 8">DAOM 227022</strain>
    </source>
</reference>
<feature type="transmembrane region" description="Helical" evidence="6">
    <location>
        <begin position="384"/>
        <end position="407"/>
    </location>
</feature>
<dbReference type="GO" id="GO:0015179">
    <property type="term" value="F:L-amino acid transmembrane transporter activity"/>
    <property type="evidence" value="ECO:0007669"/>
    <property type="project" value="TreeGrafter"/>
</dbReference>
<dbReference type="PIRSF" id="PIRSF006060">
    <property type="entry name" value="AA_transporter"/>
    <property type="match status" value="1"/>
</dbReference>
<keyword evidence="2 6" id="KW-0812">Transmembrane</keyword>
<feature type="region of interest" description="Disordered" evidence="5">
    <location>
        <begin position="1"/>
        <end position="22"/>
    </location>
</feature>
<dbReference type="AlphaFoldDB" id="A0A397T2U7"/>
<feature type="transmembrane region" description="Helical" evidence="6">
    <location>
        <begin position="200"/>
        <end position="220"/>
    </location>
</feature>
<dbReference type="PANTHER" id="PTHR11785:SF512">
    <property type="entry name" value="SOBREMESA, ISOFORM B"/>
    <property type="match status" value="1"/>
</dbReference>